<sequence>MNWSSYQELLSGVSKYSTVLGRVWLTVIFIFRFLVYVVAAEDVWSDDQHDFVCNTRQPGCTKSCYDQFFPISHIRLWALQLILVTCPTLLVLMHVTYREAKQKKHLEETGEHCQLLYSNLSKKHGGLWWTYLLSIIIKVAIDLTFLYIFHCLYPNFNLPTMVKCAAYPCPNIVTCFVAKTTEKKIFSYFMVAAAVLCVILNICEMAYIVVKKCTKHAVSSKPIDMFETEAHISF</sequence>
<evidence type="ECO:0000259" key="8">
    <source>
        <dbReference type="SMART" id="SM01089"/>
    </source>
</evidence>
<accession>A0ABQ7TNI6</accession>
<feature type="domain" description="Connexin N-terminal" evidence="7">
    <location>
        <begin position="42"/>
        <end position="75"/>
    </location>
</feature>
<evidence type="ECO:0000313" key="10">
    <source>
        <dbReference type="Proteomes" id="UP000826234"/>
    </source>
</evidence>
<organism evidence="9 10">
    <name type="scientific">Phrynosoma platyrhinos</name>
    <name type="common">Desert horned lizard</name>
    <dbReference type="NCBI Taxonomy" id="52577"/>
    <lineage>
        <taxon>Eukaryota</taxon>
        <taxon>Metazoa</taxon>
        <taxon>Chordata</taxon>
        <taxon>Craniata</taxon>
        <taxon>Vertebrata</taxon>
        <taxon>Euteleostomi</taxon>
        <taxon>Lepidosauria</taxon>
        <taxon>Squamata</taxon>
        <taxon>Bifurcata</taxon>
        <taxon>Unidentata</taxon>
        <taxon>Episquamata</taxon>
        <taxon>Toxicofera</taxon>
        <taxon>Iguania</taxon>
        <taxon>Phrynosomatidae</taxon>
        <taxon>Phrynosomatinae</taxon>
        <taxon>Phrynosoma</taxon>
    </lineage>
</organism>
<evidence type="ECO:0000256" key="1">
    <source>
        <dbReference type="ARBA" id="ARBA00004651"/>
    </source>
</evidence>
<keyword evidence="10" id="KW-1185">Reference proteome</keyword>
<dbReference type="InterPro" id="IPR038359">
    <property type="entry name" value="Connexin_N_sf"/>
</dbReference>
<evidence type="ECO:0000256" key="5">
    <source>
        <dbReference type="ARBA" id="ARBA00023136"/>
    </source>
</evidence>
<dbReference type="InterPro" id="IPR019570">
    <property type="entry name" value="Connexin_CCC"/>
</dbReference>
<dbReference type="EMBL" id="JAIPUX010000035">
    <property type="protein sequence ID" value="KAH0631156.1"/>
    <property type="molecule type" value="Genomic_DNA"/>
</dbReference>
<dbReference type="InterPro" id="IPR000500">
    <property type="entry name" value="Connexin"/>
</dbReference>
<evidence type="ECO:0000259" key="7">
    <source>
        <dbReference type="SMART" id="SM00037"/>
    </source>
</evidence>
<gene>
    <name evidence="9" type="ORF">JD844_005328</name>
</gene>
<keyword evidence="2" id="KW-1003">Cell membrane</keyword>
<evidence type="ECO:0000256" key="3">
    <source>
        <dbReference type="ARBA" id="ARBA00022692"/>
    </source>
</evidence>
<keyword evidence="5 6" id="KW-0472">Membrane</keyword>
<protein>
    <recommendedName>
        <fullName evidence="11">Gap junction protein</fullName>
    </recommendedName>
</protein>
<dbReference type="SMART" id="SM00037">
    <property type="entry name" value="CNX"/>
    <property type="match status" value="1"/>
</dbReference>
<dbReference type="PANTHER" id="PTHR11984">
    <property type="entry name" value="CONNEXIN"/>
    <property type="match status" value="1"/>
</dbReference>
<feature type="transmembrane region" description="Helical" evidence="6">
    <location>
        <begin position="185"/>
        <end position="210"/>
    </location>
</feature>
<evidence type="ECO:0000256" key="4">
    <source>
        <dbReference type="ARBA" id="ARBA00022989"/>
    </source>
</evidence>
<dbReference type="Proteomes" id="UP000826234">
    <property type="component" value="Unassembled WGS sequence"/>
</dbReference>
<keyword evidence="4 6" id="KW-1133">Transmembrane helix</keyword>
<comment type="subcellular location">
    <subcellularLocation>
        <location evidence="1">Cell membrane</location>
        <topology evidence="1">Multi-pass membrane protein</topology>
    </subcellularLocation>
</comment>
<dbReference type="Pfam" id="PF00029">
    <property type="entry name" value="Connexin"/>
    <property type="match status" value="1"/>
</dbReference>
<comment type="caution">
    <text evidence="9">The sequence shown here is derived from an EMBL/GenBank/DDBJ whole genome shotgun (WGS) entry which is preliminary data.</text>
</comment>
<feature type="domain" description="Connexin cysteine-rich" evidence="8">
    <location>
        <begin position="141"/>
        <end position="208"/>
    </location>
</feature>
<dbReference type="InterPro" id="IPR013092">
    <property type="entry name" value="Connexin_N"/>
</dbReference>
<keyword evidence="3 6" id="KW-0812">Transmembrane</keyword>
<evidence type="ECO:0000256" key="6">
    <source>
        <dbReference type="SAM" id="Phobius"/>
    </source>
</evidence>
<dbReference type="PANTHER" id="PTHR11984:SF30">
    <property type="entry name" value="GAP JUNCTION BETA-4 PROTEIN"/>
    <property type="match status" value="1"/>
</dbReference>
<dbReference type="SMART" id="SM01089">
    <property type="entry name" value="Connexin_CCC"/>
    <property type="match status" value="1"/>
</dbReference>
<evidence type="ECO:0000313" key="9">
    <source>
        <dbReference type="EMBL" id="KAH0631156.1"/>
    </source>
</evidence>
<dbReference type="PRINTS" id="PR00206">
    <property type="entry name" value="CONNEXIN"/>
</dbReference>
<proteinExistence type="predicted"/>
<reference evidence="9 10" key="1">
    <citation type="journal article" date="2022" name="Gigascience">
        <title>A chromosome-level genome assembly and annotation of the desert horned lizard, Phrynosoma platyrhinos, provides insight into chromosomal rearrangements among reptiles.</title>
        <authorList>
            <person name="Koochekian N."/>
            <person name="Ascanio A."/>
            <person name="Farleigh K."/>
            <person name="Card D.C."/>
            <person name="Schield D.R."/>
            <person name="Castoe T.A."/>
            <person name="Jezkova T."/>
        </authorList>
    </citation>
    <scope>NUCLEOTIDE SEQUENCE [LARGE SCALE GENOMIC DNA]</scope>
    <source>
        <strain evidence="9">NK-2021</strain>
    </source>
</reference>
<evidence type="ECO:0000256" key="2">
    <source>
        <dbReference type="ARBA" id="ARBA00022475"/>
    </source>
</evidence>
<dbReference type="Gene3D" id="1.20.1440.80">
    <property type="entry name" value="Gap junction channel protein cysteine-rich domain"/>
    <property type="match status" value="1"/>
</dbReference>
<feature type="transmembrane region" description="Helical" evidence="6">
    <location>
        <begin position="20"/>
        <end position="39"/>
    </location>
</feature>
<name>A0ABQ7TNI6_PHRPL</name>
<feature type="transmembrane region" description="Helical" evidence="6">
    <location>
        <begin position="77"/>
        <end position="97"/>
    </location>
</feature>
<feature type="transmembrane region" description="Helical" evidence="6">
    <location>
        <begin position="128"/>
        <end position="149"/>
    </location>
</feature>
<evidence type="ECO:0008006" key="11">
    <source>
        <dbReference type="Google" id="ProtNLM"/>
    </source>
</evidence>